<feature type="compositionally biased region" description="Basic and acidic residues" evidence="2">
    <location>
        <begin position="98"/>
        <end position="108"/>
    </location>
</feature>
<reference evidence="4 5" key="1">
    <citation type="submission" date="2021-08" db="EMBL/GenBank/DDBJ databases">
        <title>Streptomyces sp. PTM05 isolated from lichen.</title>
        <authorList>
            <person name="Somphong A."/>
            <person name="Phongsopitanun W."/>
            <person name="Tanasupawat S."/>
        </authorList>
    </citation>
    <scope>NUCLEOTIDE SEQUENCE [LARGE SCALE GENOMIC DNA]</scope>
    <source>
        <strain evidence="4 5">Ptm05</strain>
    </source>
</reference>
<dbReference type="PANTHER" id="PTHR35526">
    <property type="entry name" value="ANTI-SIGMA-F FACTOR RSBW-RELATED"/>
    <property type="match status" value="1"/>
</dbReference>
<dbReference type="PANTHER" id="PTHR35526:SF3">
    <property type="entry name" value="ANTI-SIGMA-F FACTOR RSBW"/>
    <property type="match status" value="1"/>
</dbReference>
<feature type="domain" description="Histidine kinase/HSP90-like ATPase" evidence="3">
    <location>
        <begin position="27"/>
        <end position="149"/>
    </location>
</feature>
<evidence type="ECO:0000259" key="3">
    <source>
        <dbReference type="Pfam" id="PF13581"/>
    </source>
</evidence>
<keyword evidence="1" id="KW-0723">Serine/threonine-protein kinase</keyword>
<protein>
    <submittedName>
        <fullName evidence="4">ATP-binding protein</fullName>
    </submittedName>
</protein>
<keyword evidence="4" id="KW-0547">Nucleotide-binding</keyword>
<dbReference type="CDD" id="cd16936">
    <property type="entry name" value="HATPase_RsbW-like"/>
    <property type="match status" value="1"/>
</dbReference>
<dbReference type="RefSeq" id="WP_222981348.1">
    <property type="nucleotide sequence ID" value="NZ_JAINVZ010000027.1"/>
</dbReference>
<dbReference type="SUPFAM" id="SSF55874">
    <property type="entry name" value="ATPase domain of HSP90 chaperone/DNA topoisomerase II/histidine kinase"/>
    <property type="match status" value="1"/>
</dbReference>
<dbReference type="EMBL" id="JAINVZ010000027">
    <property type="protein sequence ID" value="MBY8888631.1"/>
    <property type="molecule type" value="Genomic_DNA"/>
</dbReference>
<dbReference type="Proteomes" id="UP001198565">
    <property type="component" value="Unassembled WGS sequence"/>
</dbReference>
<dbReference type="Gene3D" id="3.30.565.10">
    <property type="entry name" value="Histidine kinase-like ATPase, C-terminal domain"/>
    <property type="match status" value="1"/>
</dbReference>
<dbReference type="InterPro" id="IPR003594">
    <property type="entry name" value="HATPase_dom"/>
</dbReference>
<sequence length="157" mass="16832">MNATPVAGEQAETAEVIAEVRVFVQRFSSTPRGASAARREAMARLARWGVPRESSAAESAELIVAELAANAVTHGAVAGRDAELRVTLVPGTLRIEVTDTRAERRPPDPGHLADAPTLAESGRGLRLVEALADRWEVRERPPVGKTVWAELDLPGVR</sequence>
<comment type="caution">
    <text evidence="4">The sequence shown here is derived from an EMBL/GenBank/DDBJ whole genome shotgun (WGS) entry which is preliminary data.</text>
</comment>
<keyword evidence="5" id="KW-1185">Reference proteome</keyword>
<dbReference type="Pfam" id="PF13581">
    <property type="entry name" value="HATPase_c_2"/>
    <property type="match status" value="1"/>
</dbReference>
<name>A0ABS7R0Y7_9ACTN</name>
<dbReference type="GO" id="GO:0005524">
    <property type="term" value="F:ATP binding"/>
    <property type="evidence" value="ECO:0007669"/>
    <property type="project" value="UniProtKB-KW"/>
</dbReference>
<dbReference type="InterPro" id="IPR036890">
    <property type="entry name" value="HATPase_C_sf"/>
</dbReference>
<keyword evidence="4" id="KW-0067">ATP-binding</keyword>
<dbReference type="InterPro" id="IPR050267">
    <property type="entry name" value="Anti-sigma-factor_SerPK"/>
</dbReference>
<organism evidence="4 5">
    <name type="scientific">Streptantibioticus parmotrematis</name>
    <dbReference type="NCBI Taxonomy" id="2873249"/>
    <lineage>
        <taxon>Bacteria</taxon>
        <taxon>Bacillati</taxon>
        <taxon>Actinomycetota</taxon>
        <taxon>Actinomycetes</taxon>
        <taxon>Kitasatosporales</taxon>
        <taxon>Streptomycetaceae</taxon>
        <taxon>Streptantibioticus</taxon>
    </lineage>
</organism>
<proteinExistence type="predicted"/>
<gene>
    <name evidence="4" type="ORF">K7472_27865</name>
</gene>
<evidence type="ECO:0000313" key="4">
    <source>
        <dbReference type="EMBL" id="MBY8888631.1"/>
    </source>
</evidence>
<evidence type="ECO:0000313" key="5">
    <source>
        <dbReference type="Proteomes" id="UP001198565"/>
    </source>
</evidence>
<evidence type="ECO:0000256" key="1">
    <source>
        <dbReference type="ARBA" id="ARBA00022527"/>
    </source>
</evidence>
<feature type="region of interest" description="Disordered" evidence="2">
    <location>
        <begin position="98"/>
        <end position="117"/>
    </location>
</feature>
<keyword evidence="1" id="KW-0418">Kinase</keyword>
<accession>A0ABS7R0Y7</accession>
<evidence type="ECO:0000256" key="2">
    <source>
        <dbReference type="SAM" id="MobiDB-lite"/>
    </source>
</evidence>
<keyword evidence="1" id="KW-0808">Transferase</keyword>